<name>A0A1A7REG7_9GAMM</name>
<gene>
    <name evidence="2" type="ORF">A9J31_12025</name>
</gene>
<dbReference type="EMBL" id="LZDS01000003">
    <property type="protein sequence ID" value="OBX29828.1"/>
    <property type="molecule type" value="Genomic_DNA"/>
</dbReference>
<dbReference type="OrthoDB" id="86940at2"/>
<dbReference type="AlphaFoldDB" id="A0A1A7REG7"/>
<accession>A0A1A7REG7</accession>
<evidence type="ECO:0000256" key="1">
    <source>
        <dbReference type="SAM" id="SignalP"/>
    </source>
</evidence>
<sequence length="228" mass="26372">MKIPKLIYTFPLLVLPCYLHAQIPAQARLLAPKGWDILMAATGDLNKDQLQDIAMIVEKQKVDIVTKDEGGEVIHDNPRKFLVFFKTAQGYQRVAENNSIPVAEQANSCLLDPLAEADKLKISKGILKVHFSYFMACGGWEWPRHSYTFRWQNKRFELIGFDYSSFHRASGEETSKSYNFLTHKRKEILGGNTFEESKTQIKWTSFKTPQTLTLNNINFDDFYTQFEY</sequence>
<proteinExistence type="predicted"/>
<protein>
    <submittedName>
        <fullName evidence="2">Uncharacterized protein</fullName>
    </submittedName>
</protein>
<dbReference type="Proteomes" id="UP000185753">
    <property type="component" value="Unassembled WGS sequence"/>
</dbReference>
<organism evidence="2 3">
    <name type="scientific">Acinetobacter gandensis</name>
    <dbReference type="NCBI Taxonomy" id="1443941"/>
    <lineage>
        <taxon>Bacteria</taxon>
        <taxon>Pseudomonadati</taxon>
        <taxon>Pseudomonadota</taxon>
        <taxon>Gammaproteobacteria</taxon>
        <taxon>Moraxellales</taxon>
        <taxon>Moraxellaceae</taxon>
        <taxon>Acinetobacter</taxon>
    </lineage>
</organism>
<evidence type="ECO:0000313" key="2">
    <source>
        <dbReference type="EMBL" id="OBX29828.1"/>
    </source>
</evidence>
<reference evidence="3" key="1">
    <citation type="submission" date="2016-06" db="EMBL/GenBank/DDBJ databases">
        <authorList>
            <person name="Radolfova-Krizova L."/>
            <person name="Nemec A."/>
        </authorList>
    </citation>
    <scope>NUCLEOTIDE SEQUENCE [LARGE SCALE GENOMIC DNA]</scope>
    <source>
        <strain evidence="3">ANC 4275</strain>
    </source>
</reference>
<feature type="signal peptide" evidence="1">
    <location>
        <begin position="1"/>
        <end position="21"/>
    </location>
</feature>
<dbReference type="RefSeq" id="WP_067762220.1">
    <property type="nucleotide sequence ID" value="NZ_CP183909.1"/>
</dbReference>
<evidence type="ECO:0000313" key="3">
    <source>
        <dbReference type="Proteomes" id="UP000185753"/>
    </source>
</evidence>
<keyword evidence="1" id="KW-0732">Signal</keyword>
<dbReference type="STRING" id="1443941.A9J31_12025"/>
<feature type="chain" id="PRO_5008360840" evidence="1">
    <location>
        <begin position="22"/>
        <end position="228"/>
    </location>
</feature>
<keyword evidence="3" id="KW-1185">Reference proteome</keyword>
<comment type="caution">
    <text evidence="2">The sequence shown here is derived from an EMBL/GenBank/DDBJ whole genome shotgun (WGS) entry which is preliminary data.</text>
</comment>